<dbReference type="GO" id="GO:0008757">
    <property type="term" value="F:S-adenosylmethionine-dependent methyltransferase activity"/>
    <property type="evidence" value="ECO:0007669"/>
    <property type="project" value="InterPro"/>
</dbReference>
<dbReference type="PANTHER" id="PTHR43591:SF24">
    <property type="entry name" value="2-METHOXY-6-POLYPRENYL-1,4-BENZOQUINOL METHYLASE, MITOCHONDRIAL"/>
    <property type="match status" value="1"/>
</dbReference>
<gene>
    <name evidence="2" type="ORF">TH6_02270</name>
</gene>
<dbReference type="SUPFAM" id="SSF53335">
    <property type="entry name" value="S-adenosyl-L-methionine-dependent methyltransferases"/>
    <property type="match status" value="1"/>
</dbReference>
<proteinExistence type="predicted"/>
<evidence type="ECO:0000259" key="1">
    <source>
        <dbReference type="Pfam" id="PF08241"/>
    </source>
</evidence>
<dbReference type="InterPro" id="IPR013216">
    <property type="entry name" value="Methyltransf_11"/>
</dbReference>
<dbReference type="Proteomes" id="UP000253061">
    <property type="component" value="Unassembled WGS sequence"/>
</dbReference>
<protein>
    <recommendedName>
        <fullName evidence="1">Methyltransferase type 11 domain-containing protein</fullName>
    </recommendedName>
</protein>
<sequence>MNTNEKRHFNSCAANYETEIGEEYPQWLKWHLIEKHVPAGRRVADIGGANGRHAIDAARKLSCEVICVDLSEGMLQQLKTRAGFSEDRNTKSPFPVVAKAQEIPISDSSVDAAWCYATLLLMPDQKTAISEIVRIVRPGGIIILDIGNIWNLGWVYWRRFYKKLGFPGIFPLSLRRSRKLASALGCEIIENTPTGLLSQLLYLPLVDKRTNLREKIHAHGRYPDLDGRWSSKVPFLANRYYLVLRKKGD</sequence>
<dbReference type="AlphaFoldDB" id="A0A367VMG8"/>
<feature type="domain" description="Methyltransferase type 11" evidence="1">
    <location>
        <begin position="45"/>
        <end position="144"/>
    </location>
</feature>
<organism evidence="2 3">
    <name type="scientific">Thalassospira profundimaris</name>
    <dbReference type="NCBI Taxonomy" id="502049"/>
    <lineage>
        <taxon>Bacteria</taxon>
        <taxon>Pseudomonadati</taxon>
        <taxon>Pseudomonadota</taxon>
        <taxon>Alphaproteobacteria</taxon>
        <taxon>Rhodospirillales</taxon>
        <taxon>Thalassospiraceae</taxon>
        <taxon>Thalassospira</taxon>
    </lineage>
</organism>
<accession>A0A367VMG8</accession>
<dbReference type="EMBL" id="JPWB01000001">
    <property type="protein sequence ID" value="RCK25460.1"/>
    <property type="molecule type" value="Genomic_DNA"/>
</dbReference>
<dbReference type="CDD" id="cd02440">
    <property type="entry name" value="AdoMet_MTases"/>
    <property type="match status" value="1"/>
</dbReference>
<dbReference type="PANTHER" id="PTHR43591">
    <property type="entry name" value="METHYLTRANSFERASE"/>
    <property type="match status" value="1"/>
</dbReference>
<dbReference type="InterPro" id="IPR029063">
    <property type="entry name" value="SAM-dependent_MTases_sf"/>
</dbReference>
<dbReference type="Pfam" id="PF08241">
    <property type="entry name" value="Methyltransf_11"/>
    <property type="match status" value="1"/>
</dbReference>
<evidence type="ECO:0000313" key="2">
    <source>
        <dbReference type="EMBL" id="RCK25460.1"/>
    </source>
</evidence>
<comment type="caution">
    <text evidence="2">The sequence shown here is derived from an EMBL/GenBank/DDBJ whole genome shotgun (WGS) entry which is preliminary data.</text>
</comment>
<reference evidence="2 3" key="1">
    <citation type="submission" date="2014-07" db="EMBL/GenBank/DDBJ databases">
        <title>Draft genome sequence of Thalassospira profundimaris R8-17.</title>
        <authorList>
            <person name="Lai Q."/>
            <person name="Shao Z."/>
        </authorList>
    </citation>
    <scope>NUCLEOTIDE SEQUENCE [LARGE SCALE GENOMIC DNA]</scope>
    <source>
        <strain evidence="2 3">R8-17</strain>
    </source>
</reference>
<evidence type="ECO:0000313" key="3">
    <source>
        <dbReference type="Proteomes" id="UP000253061"/>
    </source>
</evidence>
<dbReference type="RefSeq" id="WP_062956461.1">
    <property type="nucleotide sequence ID" value="NZ_JPWB01000001.1"/>
</dbReference>
<name>A0A367VMG8_9PROT</name>
<dbReference type="Gene3D" id="3.40.50.150">
    <property type="entry name" value="Vaccinia Virus protein VP39"/>
    <property type="match status" value="1"/>
</dbReference>